<organism evidence="4 5">
    <name type="scientific">Rhodococcus zopfii</name>
    <dbReference type="NCBI Taxonomy" id="43772"/>
    <lineage>
        <taxon>Bacteria</taxon>
        <taxon>Bacillati</taxon>
        <taxon>Actinomycetota</taxon>
        <taxon>Actinomycetes</taxon>
        <taxon>Mycobacteriales</taxon>
        <taxon>Nocardiaceae</taxon>
        <taxon>Rhodococcus</taxon>
    </lineage>
</organism>
<evidence type="ECO:0000256" key="2">
    <source>
        <dbReference type="PROSITE-ProRule" id="PRU00335"/>
    </source>
</evidence>
<gene>
    <name evidence="4" type="ORF">F8M49_25830</name>
</gene>
<dbReference type="EMBL" id="WBMO01000005">
    <property type="protein sequence ID" value="MDV2477962.1"/>
    <property type="molecule type" value="Genomic_DNA"/>
</dbReference>
<dbReference type="Gene3D" id="1.10.357.10">
    <property type="entry name" value="Tetracycline Repressor, domain 2"/>
    <property type="match status" value="1"/>
</dbReference>
<keyword evidence="1 2" id="KW-0238">DNA-binding</keyword>
<feature type="DNA-binding region" description="H-T-H motif" evidence="2">
    <location>
        <begin position="98"/>
        <end position="117"/>
    </location>
</feature>
<proteinExistence type="predicted"/>
<comment type="caution">
    <text evidence="4">The sequence shown here is derived from an EMBL/GenBank/DDBJ whole genome shotgun (WGS) entry which is preliminary data.</text>
</comment>
<dbReference type="InterPro" id="IPR036271">
    <property type="entry name" value="Tet_transcr_reg_TetR-rel_C_sf"/>
</dbReference>
<evidence type="ECO:0000259" key="3">
    <source>
        <dbReference type="PROSITE" id="PS50977"/>
    </source>
</evidence>
<protein>
    <submittedName>
        <fullName evidence="4">TetR/AcrR family transcriptional regulator</fullName>
    </submittedName>
</protein>
<evidence type="ECO:0000313" key="5">
    <source>
        <dbReference type="Proteomes" id="UP001275440"/>
    </source>
</evidence>
<dbReference type="PRINTS" id="PR00455">
    <property type="entry name" value="HTHTETR"/>
</dbReference>
<dbReference type="PROSITE" id="PS50977">
    <property type="entry name" value="HTH_TETR_2"/>
    <property type="match status" value="1"/>
</dbReference>
<dbReference type="InterPro" id="IPR009057">
    <property type="entry name" value="Homeodomain-like_sf"/>
</dbReference>
<dbReference type="PANTHER" id="PTHR30055:SF153">
    <property type="entry name" value="HTH-TYPE TRANSCRIPTIONAL REPRESSOR RV3405C"/>
    <property type="match status" value="1"/>
</dbReference>
<dbReference type="InterPro" id="IPR001647">
    <property type="entry name" value="HTH_TetR"/>
</dbReference>
<keyword evidence="5" id="KW-1185">Reference proteome</keyword>
<reference evidence="4 5" key="1">
    <citation type="submission" date="2019-10" db="EMBL/GenBank/DDBJ databases">
        <title>Draft Genome Assembly of Rhodococcus zopfii DSM44189.</title>
        <authorList>
            <person name="Sutton J.M."/>
            <person name="Akob D.M."/>
            <person name="Bushman T.J."/>
        </authorList>
    </citation>
    <scope>NUCLEOTIDE SEQUENCE [LARGE SCALE GENOMIC DNA]</scope>
    <source>
        <strain evidence="4 5">DSM 44189</strain>
    </source>
</reference>
<accession>A0ABU3WVD5</accession>
<dbReference type="PANTHER" id="PTHR30055">
    <property type="entry name" value="HTH-TYPE TRANSCRIPTIONAL REGULATOR RUTR"/>
    <property type="match status" value="1"/>
</dbReference>
<dbReference type="Proteomes" id="UP001275440">
    <property type="component" value="Unassembled WGS sequence"/>
</dbReference>
<dbReference type="SUPFAM" id="SSF48498">
    <property type="entry name" value="Tetracyclin repressor-like, C-terminal domain"/>
    <property type="match status" value="1"/>
</dbReference>
<name>A0ABU3WVD5_9NOCA</name>
<dbReference type="InterPro" id="IPR050109">
    <property type="entry name" value="HTH-type_TetR-like_transc_reg"/>
</dbReference>
<dbReference type="SUPFAM" id="SSF46689">
    <property type="entry name" value="Homeodomain-like"/>
    <property type="match status" value="1"/>
</dbReference>
<dbReference type="Pfam" id="PF00440">
    <property type="entry name" value="TetR_N"/>
    <property type="match status" value="1"/>
</dbReference>
<evidence type="ECO:0000256" key="1">
    <source>
        <dbReference type="ARBA" id="ARBA00023125"/>
    </source>
</evidence>
<evidence type="ECO:0000313" key="4">
    <source>
        <dbReference type="EMBL" id="MDV2477962.1"/>
    </source>
</evidence>
<feature type="domain" description="HTH tetR-type" evidence="3">
    <location>
        <begin position="75"/>
        <end position="135"/>
    </location>
</feature>
<sequence length="269" mass="29971">MLQCNSNGYYVTSEHIATILTEDSQNPFRSVTLDTERTQEVVVEPRSSGRSGLCRSTSLLERAYNDAVEQTDDPDATRTRLLDAAYDQFCRMGIQRSTMDDVAKRANFSRITIYRKFDTKEALVEQVILREFSRYFTRFIEEVAAAPTVADRVTLGFVSSLRTIRTNPLVAGLIETDPTSFAGSIIGTNGEMLSAVQTFVAGQLRREQASGNVAVDLDVDLVAEMMVRITGSFLAFPSRIVDLDDDAELTAIARRFLVPMLQFPEPDAQ</sequence>